<evidence type="ECO:0000259" key="1">
    <source>
        <dbReference type="Pfam" id="PF01796"/>
    </source>
</evidence>
<evidence type="ECO:0000259" key="2">
    <source>
        <dbReference type="Pfam" id="PF12172"/>
    </source>
</evidence>
<dbReference type="Gene3D" id="6.10.30.10">
    <property type="match status" value="1"/>
</dbReference>
<dbReference type="AlphaFoldDB" id="A0A6N7YMV3"/>
<feature type="domain" description="ChsH2 C-terminal OB-fold" evidence="1">
    <location>
        <begin position="70"/>
        <end position="137"/>
    </location>
</feature>
<dbReference type="Proteomes" id="UP000440096">
    <property type="component" value="Unassembled WGS sequence"/>
</dbReference>
<dbReference type="InterPro" id="IPR052513">
    <property type="entry name" value="Thioester_dehydratase-like"/>
</dbReference>
<protein>
    <submittedName>
        <fullName evidence="3">Thiolase</fullName>
    </submittedName>
</protein>
<dbReference type="Pfam" id="PF01796">
    <property type="entry name" value="OB_ChsH2_C"/>
    <property type="match status" value="1"/>
</dbReference>
<sequence>MSRGERGRNPIVLIFDEQMARPRVDDPDTLPFWEGCREHRLVVQQCARCGEYRFAPVPLCHCCQSWETTWVESAGRGRVYTWTVTPRAIQAGTASAVPYNTTVIELDDCGGALITSNVLDIDNDQLRPGLPVEVVWDDVSDDVTVPRFRPVSYSDREKANDEH</sequence>
<proteinExistence type="predicted"/>
<accession>A0A6N7YMV3</accession>
<evidence type="ECO:0000313" key="3">
    <source>
        <dbReference type="EMBL" id="MTD54295.1"/>
    </source>
</evidence>
<dbReference type="InterPro" id="IPR022002">
    <property type="entry name" value="ChsH2_Znr"/>
</dbReference>
<dbReference type="SUPFAM" id="SSF50249">
    <property type="entry name" value="Nucleic acid-binding proteins"/>
    <property type="match status" value="1"/>
</dbReference>
<name>A0A6N7YMV3_9PSEU</name>
<organism evidence="3 4">
    <name type="scientific">Amycolatopsis pithecellobii</name>
    <dbReference type="NCBI Taxonomy" id="664692"/>
    <lineage>
        <taxon>Bacteria</taxon>
        <taxon>Bacillati</taxon>
        <taxon>Actinomycetota</taxon>
        <taxon>Actinomycetes</taxon>
        <taxon>Pseudonocardiales</taxon>
        <taxon>Pseudonocardiaceae</taxon>
        <taxon>Amycolatopsis</taxon>
    </lineage>
</organism>
<comment type="caution">
    <text evidence="3">The sequence shown here is derived from an EMBL/GenBank/DDBJ whole genome shotgun (WGS) entry which is preliminary data.</text>
</comment>
<dbReference type="Pfam" id="PF12172">
    <property type="entry name" value="zf-ChsH2"/>
    <property type="match status" value="1"/>
</dbReference>
<dbReference type="PANTHER" id="PTHR34075">
    <property type="entry name" value="BLR3430 PROTEIN"/>
    <property type="match status" value="1"/>
</dbReference>
<dbReference type="OrthoDB" id="7470921at2"/>
<evidence type="ECO:0000313" key="4">
    <source>
        <dbReference type="Proteomes" id="UP000440096"/>
    </source>
</evidence>
<dbReference type="EMBL" id="WMBA01000011">
    <property type="protein sequence ID" value="MTD54295.1"/>
    <property type="molecule type" value="Genomic_DNA"/>
</dbReference>
<feature type="domain" description="ChsH2 rubredoxin-like zinc ribbon" evidence="2">
    <location>
        <begin position="33"/>
        <end position="63"/>
    </location>
</feature>
<dbReference type="InterPro" id="IPR012340">
    <property type="entry name" value="NA-bd_OB-fold"/>
</dbReference>
<dbReference type="InterPro" id="IPR002878">
    <property type="entry name" value="ChsH2_C"/>
</dbReference>
<gene>
    <name evidence="3" type="ORF">GKO32_09950</name>
</gene>
<keyword evidence="4" id="KW-1185">Reference proteome</keyword>
<reference evidence="3 4" key="1">
    <citation type="submission" date="2019-11" db="EMBL/GenBank/DDBJ databases">
        <title>Draft genome of Amycolatopsis RM579.</title>
        <authorList>
            <person name="Duangmal K."/>
            <person name="Mingma R."/>
        </authorList>
    </citation>
    <scope>NUCLEOTIDE SEQUENCE [LARGE SCALE GENOMIC DNA]</scope>
    <source>
        <strain evidence="3 4">RM579</strain>
    </source>
</reference>
<dbReference type="PANTHER" id="PTHR34075:SF5">
    <property type="entry name" value="BLR3430 PROTEIN"/>
    <property type="match status" value="1"/>
</dbReference>